<evidence type="ECO:0000313" key="3">
    <source>
        <dbReference type="Proteomes" id="UP000092993"/>
    </source>
</evidence>
<organism evidence="2 3">
    <name type="scientific">Grifola frondosa</name>
    <name type="common">Maitake</name>
    <name type="synonym">Polyporus frondosus</name>
    <dbReference type="NCBI Taxonomy" id="5627"/>
    <lineage>
        <taxon>Eukaryota</taxon>
        <taxon>Fungi</taxon>
        <taxon>Dikarya</taxon>
        <taxon>Basidiomycota</taxon>
        <taxon>Agaricomycotina</taxon>
        <taxon>Agaricomycetes</taxon>
        <taxon>Polyporales</taxon>
        <taxon>Grifolaceae</taxon>
        <taxon>Grifola</taxon>
    </lineage>
</organism>
<keyword evidence="3" id="KW-1185">Reference proteome</keyword>
<evidence type="ECO:0000256" key="1">
    <source>
        <dbReference type="SAM" id="MobiDB-lite"/>
    </source>
</evidence>
<dbReference type="EMBL" id="LUGG01000012">
    <property type="protein sequence ID" value="OBZ71069.1"/>
    <property type="molecule type" value="Genomic_DNA"/>
</dbReference>
<protein>
    <submittedName>
        <fullName evidence="2">Uncharacterized protein</fullName>
    </submittedName>
</protein>
<dbReference type="Proteomes" id="UP000092993">
    <property type="component" value="Unassembled WGS sequence"/>
</dbReference>
<name>A0A1C7M3Y5_GRIFR</name>
<accession>A0A1C7M3Y5</accession>
<feature type="region of interest" description="Disordered" evidence="1">
    <location>
        <begin position="1"/>
        <end position="40"/>
    </location>
</feature>
<dbReference type="AlphaFoldDB" id="A0A1C7M3Y5"/>
<comment type="caution">
    <text evidence="2">The sequence shown here is derived from an EMBL/GenBank/DDBJ whole genome shotgun (WGS) entry which is preliminary data.</text>
</comment>
<sequence>MAQAAQEPHRTKAANWPSARLGSKANWRKDHSKPRRTKPDGAVATLEGAQGFLLGDPVILAPKRCRKSIT</sequence>
<gene>
    <name evidence="2" type="ORF">A0H81_08991</name>
</gene>
<reference evidence="2 3" key="1">
    <citation type="submission" date="2016-03" db="EMBL/GenBank/DDBJ databases">
        <title>Whole genome sequencing of Grifola frondosa 9006-11.</title>
        <authorList>
            <person name="Min B."/>
            <person name="Park H."/>
            <person name="Kim J.-G."/>
            <person name="Cho H."/>
            <person name="Oh Y.-L."/>
            <person name="Kong W.-S."/>
            <person name="Choi I.-G."/>
        </authorList>
    </citation>
    <scope>NUCLEOTIDE SEQUENCE [LARGE SCALE GENOMIC DNA]</scope>
    <source>
        <strain evidence="2 3">9006-11</strain>
    </source>
</reference>
<evidence type="ECO:0000313" key="2">
    <source>
        <dbReference type="EMBL" id="OBZ71069.1"/>
    </source>
</evidence>
<proteinExistence type="predicted"/>